<keyword evidence="4" id="KW-0274">FAD</keyword>
<feature type="domain" description="FAD-binding PCMH-type" evidence="7">
    <location>
        <begin position="34"/>
        <end position="206"/>
    </location>
</feature>
<dbReference type="Gene3D" id="3.30.465.10">
    <property type="match status" value="2"/>
</dbReference>
<dbReference type="Pfam" id="PF08031">
    <property type="entry name" value="BBE"/>
    <property type="match status" value="1"/>
</dbReference>
<dbReference type="InterPro" id="IPR036318">
    <property type="entry name" value="FAD-bd_PCMH-like_sf"/>
</dbReference>
<dbReference type="PANTHER" id="PTHR42973">
    <property type="entry name" value="BINDING OXIDOREDUCTASE, PUTATIVE (AFU_ORTHOLOGUE AFUA_1G17690)-RELATED"/>
    <property type="match status" value="1"/>
</dbReference>
<name>A0ABR3FEE5_9AGAR</name>
<accession>A0ABR3FEE5</accession>
<evidence type="ECO:0000256" key="5">
    <source>
        <dbReference type="ARBA" id="ARBA00023002"/>
    </source>
</evidence>
<evidence type="ECO:0000259" key="7">
    <source>
        <dbReference type="PROSITE" id="PS51387"/>
    </source>
</evidence>
<dbReference type="EMBL" id="JBAHYK010000482">
    <property type="protein sequence ID" value="KAL0573621.1"/>
    <property type="molecule type" value="Genomic_DNA"/>
</dbReference>
<dbReference type="PANTHER" id="PTHR42973:SF39">
    <property type="entry name" value="FAD-BINDING PCMH-TYPE DOMAIN-CONTAINING PROTEIN"/>
    <property type="match status" value="1"/>
</dbReference>
<evidence type="ECO:0000256" key="2">
    <source>
        <dbReference type="ARBA" id="ARBA00005466"/>
    </source>
</evidence>
<feature type="compositionally biased region" description="Polar residues" evidence="6">
    <location>
        <begin position="718"/>
        <end position="728"/>
    </location>
</feature>
<keyword evidence="3" id="KW-0285">Flavoprotein</keyword>
<dbReference type="InterPro" id="IPR012951">
    <property type="entry name" value="BBE"/>
</dbReference>
<comment type="cofactor">
    <cofactor evidence="1">
        <name>FAD</name>
        <dbReference type="ChEBI" id="CHEBI:57692"/>
    </cofactor>
</comment>
<proteinExistence type="inferred from homology"/>
<dbReference type="InterPro" id="IPR006094">
    <property type="entry name" value="Oxid_FAD_bind_N"/>
</dbReference>
<keyword evidence="5" id="KW-0560">Oxidoreductase</keyword>
<dbReference type="Pfam" id="PF01565">
    <property type="entry name" value="FAD_binding_4"/>
    <property type="match status" value="1"/>
</dbReference>
<feature type="region of interest" description="Disordered" evidence="6">
    <location>
        <begin position="642"/>
        <end position="728"/>
    </location>
</feature>
<dbReference type="SUPFAM" id="SSF56176">
    <property type="entry name" value="FAD-binding/transporter-associated domain-like"/>
    <property type="match status" value="1"/>
</dbReference>
<evidence type="ECO:0000313" key="8">
    <source>
        <dbReference type="EMBL" id="KAL0573621.1"/>
    </source>
</evidence>
<comment type="similarity">
    <text evidence="2">Belongs to the oxygen-dependent FAD-linked oxidoreductase family.</text>
</comment>
<evidence type="ECO:0000256" key="3">
    <source>
        <dbReference type="ARBA" id="ARBA00022630"/>
    </source>
</evidence>
<feature type="compositionally biased region" description="Basic and acidic residues" evidence="6">
    <location>
        <begin position="697"/>
        <end position="707"/>
    </location>
</feature>
<organism evidence="8 9">
    <name type="scientific">Marasmius crinis-equi</name>
    <dbReference type="NCBI Taxonomy" id="585013"/>
    <lineage>
        <taxon>Eukaryota</taxon>
        <taxon>Fungi</taxon>
        <taxon>Dikarya</taxon>
        <taxon>Basidiomycota</taxon>
        <taxon>Agaricomycotina</taxon>
        <taxon>Agaricomycetes</taxon>
        <taxon>Agaricomycetidae</taxon>
        <taxon>Agaricales</taxon>
        <taxon>Marasmiineae</taxon>
        <taxon>Marasmiaceae</taxon>
        <taxon>Marasmius</taxon>
    </lineage>
</organism>
<dbReference type="Proteomes" id="UP001465976">
    <property type="component" value="Unassembled WGS sequence"/>
</dbReference>
<dbReference type="PROSITE" id="PS51387">
    <property type="entry name" value="FAD_PCMH"/>
    <property type="match status" value="1"/>
</dbReference>
<sequence>MAEQQLENLGFTGKIVTPKSPDYDPVNKRYPHNSILRPLYILLPRDIQDISKAIHFARSQNPHLEIAVKGGGAFHYPSASSNGGLVIDLSMINRVVVSDDKQSVSVGGGALWSDVYSETDKHGVVPVGGSVHFLGVGGFTLGGGYAHSSGRYGLGVDNIVKTSVVLADGKIVETSEESEPDLFWAIRGCVGQFGIVAELVLKTYPLPGPMTVGAMIYPGTELQNILAALRPGLLVLPYIENSRTPPDNVLAPFRELAKPIVQNLETVDTFTAVSHASDRALQGVPPRLLSNGALVSDAWDDTITITFKEWLKFTEQPEFKTTTCMWQFGHREKIAGRKAEDMAFSERRPHYYLNVLPRYVEASDDAKAAEWALKVIALVRRAQVEKTGTVLNTPITFALSPETVSVEEIFGENLPKLRQIKAKYDPEKVWNRGWVIEPGFSSKTQNYSMPSDQKYGDELVDELDTEEEEELRYPRCSMATAAGSLLEDINIQRSSMSADDVSEDKARNRILQAIIQVGADVFRPSPKGLRGEFSKKWMTTYGKIKLAISEQNRLCERCRRKGYASCGFDTQTIYKSLTCPNCVKVHASCSKMVQASISFVAEKISRIHQCNVTPDTVAQVAIRYGYLVNSDIGLVLTSKAQRNVKPRKPNKEEQMADCDQDMSPNPRGAGNQRSPEEHSRNRVAVRDPRADSVSLEACEKDTARLPSEESEPTSTESDIFQSAPTSPTRAALQRHLARVIEERDEALSAGMRAWRVNAFQFLRPYQKMIEGMEATLLQRADRSEFETVDQAIYSSLQDFRDLRDTVNGSIVACNSVASRDELYADGELFAGYGGRRGISTAAAIETPAKINPMYFGD</sequence>
<dbReference type="InterPro" id="IPR050416">
    <property type="entry name" value="FAD-linked_Oxidoreductase"/>
</dbReference>
<feature type="compositionally biased region" description="Basic and acidic residues" evidence="6">
    <location>
        <begin position="674"/>
        <end position="690"/>
    </location>
</feature>
<evidence type="ECO:0000256" key="6">
    <source>
        <dbReference type="SAM" id="MobiDB-lite"/>
    </source>
</evidence>
<reference evidence="8 9" key="1">
    <citation type="submission" date="2024-02" db="EMBL/GenBank/DDBJ databases">
        <title>A draft genome for the cacao thread blight pathogen Marasmius crinis-equi.</title>
        <authorList>
            <person name="Cohen S.P."/>
            <person name="Baruah I.K."/>
            <person name="Amoako-Attah I."/>
            <person name="Bukari Y."/>
            <person name="Meinhardt L.W."/>
            <person name="Bailey B.A."/>
        </authorList>
    </citation>
    <scope>NUCLEOTIDE SEQUENCE [LARGE SCALE GENOMIC DNA]</scope>
    <source>
        <strain evidence="8 9">GH-76</strain>
    </source>
</reference>
<evidence type="ECO:0000256" key="1">
    <source>
        <dbReference type="ARBA" id="ARBA00001974"/>
    </source>
</evidence>
<evidence type="ECO:0000256" key="4">
    <source>
        <dbReference type="ARBA" id="ARBA00022827"/>
    </source>
</evidence>
<evidence type="ECO:0000313" key="9">
    <source>
        <dbReference type="Proteomes" id="UP001465976"/>
    </source>
</evidence>
<dbReference type="InterPro" id="IPR016169">
    <property type="entry name" value="FAD-bd_PCMH_sub2"/>
</dbReference>
<gene>
    <name evidence="8" type="ORF">V5O48_008333</name>
</gene>
<comment type="caution">
    <text evidence="8">The sequence shown here is derived from an EMBL/GenBank/DDBJ whole genome shotgun (WGS) entry which is preliminary data.</text>
</comment>
<dbReference type="InterPro" id="IPR016166">
    <property type="entry name" value="FAD-bd_PCMH"/>
</dbReference>
<protein>
    <recommendedName>
        <fullName evidence="7">FAD-binding PCMH-type domain-containing protein</fullName>
    </recommendedName>
</protein>
<keyword evidence="9" id="KW-1185">Reference proteome</keyword>
<dbReference type="Gene3D" id="3.40.462.20">
    <property type="match status" value="1"/>
</dbReference>